<comment type="pathway">
    <text evidence="5 17">Amino-acid biosynthesis; L-leucine biosynthesis; L-leucine from 3-methyl-2-oxobutanoate: step 4/4.</text>
</comment>
<evidence type="ECO:0000256" key="10">
    <source>
        <dbReference type="ARBA" id="ARBA00022898"/>
    </source>
</evidence>
<dbReference type="OrthoDB" id="9805628at2"/>
<evidence type="ECO:0000256" key="7">
    <source>
        <dbReference type="ARBA" id="ARBA00022576"/>
    </source>
</evidence>
<dbReference type="EMBL" id="LT629973">
    <property type="protein sequence ID" value="SEH95285.1"/>
    <property type="molecule type" value="Genomic_DNA"/>
</dbReference>
<comment type="catalytic activity">
    <reaction evidence="14 17">
        <text>L-leucine + 2-oxoglutarate = 4-methyl-2-oxopentanoate + L-glutamate</text>
        <dbReference type="Rhea" id="RHEA:18321"/>
        <dbReference type="ChEBI" id="CHEBI:16810"/>
        <dbReference type="ChEBI" id="CHEBI:17865"/>
        <dbReference type="ChEBI" id="CHEBI:29985"/>
        <dbReference type="ChEBI" id="CHEBI:57427"/>
        <dbReference type="EC" id="2.6.1.42"/>
    </reaction>
</comment>
<evidence type="ECO:0000256" key="15">
    <source>
        <dbReference type="RuleBase" id="RU004106"/>
    </source>
</evidence>
<dbReference type="PATRIC" id="fig|1679444.3.peg.536"/>
<dbReference type="Gene3D" id="3.30.470.10">
    <property type="match status" value="1"/>
</dbReference>
<dbReference type="UniPathway" id="UPA00048">
    <property type="reaction ID" value="UER00073"/>
</dbReference>
<sequence>MKIWFDGKLVDREDAKVSVFDHGVLYGDGCFEGIRFYDGKIFRLEDHLVRFYNSARYIFLTIPFTMDELAAACCDTVNASGLKDGYIRLVVTRGEGNLGLNPASCPRACVFAIVSEITLYPAEMYEKGLTLITSSVRRNAPAALCPQVKSLNYLNNIMAKQEAVQRGAGEALMLNEQGNVAECTGDNIFIVRDGVVTTPPVTDGALDGITRQAVIDICIELEIPVDERTINRYDVICADECFLTGTAAEVIPVSSLDGHSISDGMAGPITTKILAHYQNMVRATGTVC</sequence>
<protein>
    <recommendedName>
        <fullName evidence="17">Branched-chain-amino-acid aminotransferase</fullName>
        <shortName evidence="17">BCAT</shortName>
        <ecNumber evidence="17">2.6.1.42</ecNumber>
    </recommendedName>
</protein>
<dbReference type="CDD" id="cd01558">
    <property type="entry name" value="D-AAT_like"/>
    <property type="match status" value="1"/>
</dbReference>
<evidence type="ECO:0000256" key="9">
    <source>
        <dbReference type="ARBA" id="ARBA00022679"/>
    </source>
</evidence>
<dbReference type="InterPro" id="IPR050571">
    <property type="entry name" value="Class-IV_PLP-Dep_Aminotrnsfr"/>
</dbReference>
<dbReference type="KEGG" id="agl:PYTT_2027"/>
<dbReference type="GO" id="GO:0052656">
    <property type="term" value="F:L-isoleucine-2-oxoglutarate transaminase activity"/>
    <property type="evidence" value="ECO:0007669"/>
    <property type="project" value="RHEA"/>
</dbReference>
<evidence type="ECO:0000256" key="1">
    <source>
        <dbReference type="ARBA" id="ARBA00001933"/>
    </source>
</evidence>
<dbReference type="PANTHER" id="PTHR42743:SF11">
    <property type="entry name" value="AMINODEOXYCHORISMATE LYASE"/>
    <property type="match status" value="1"/>
</dbReference>
<keyword evidence="7 17" id="KW-0032">Aminotransferase</keyword>
<keyword evidence="8 17" id="KW-0028">Amino-acid biosynthesis</keyword>
<dbReference type="Pfam" id="PF01063">
    <property type="entry name" value="Aminotran_4"/>
    <property type="match status" value="1"/>
</dbReference>
<dbReference type="GO" id="GO:0009097">
    <property type="term" value="P:isoleucine biosynthetic process"/>
    <property type="evidence" value="ECO:0007669"/>
    <property type="project" value="UniProtKB-UniPathway"/>
</dbReference>
<dbReference type="Gene3D" id="3.20.10.10">
    <property type="entry name" value="D-amino Acid Aminotransferase, subunit A, domain 2"/>
    <property type="match status" value="1"/>
</dbReference>
<evidence type="ECO:0000256" key="11">
    <source>
        <dbReference type="ARBA" id="ARBA00023304"/>
    </source>
</evidence>
<dbReference type="AlphaFoldDB" id="A0A1C7PBL9"/>
<proteinExistence type="inferred from homology"/>
<dbReference type="InterPro" id="IPR018300">
    <property type="entry name" value="Aminotrans_IV_CS"/>
</dbReference>
<dbReference type="SUPFAM" id="SSF56752">
    <property type="entry name" value="D-aminoacid aminotransferase-like PLP-dependent enzymes"/>
    <property type="match status" value="1"/>
</dbReference>
<dbReference type="InterPro" id="IPR043132">
    <property type="entry name" value="BCAT-like_C"/>
</dbReference>
<name>A0A1C7PBL9_9BACT</name>
<dbReference type="NCBIfam" id="NF005146">
    <property type="entry name" value="PRK06606.1"/>
    <property type="match status" value="1"/>
</dbReference>
<dbReference type="GO" id="GO:0009099">
    <property type="term" value="P:L-valine biosynthetic process"/>
    <property type="evidence" value="ECO:0007669"/>
    <property type="project" value="UniProtKB-UniPathway"/>
</dbReference>
<dbReference type="InterPro" id="IPR001544">
    <property type="entry name" value="Aminotrans_IV"/>
</dbReference>
<evidence type="ECO:0000256" key="6">
    <source>
        <dbReference type="ARBA" id="ARBA00009320"/>
    </source>
</evidence>
<comment type="pathway">
    <text evidence="4 17">Amino-acid biosynthesis; L-valine biosynthesis; L-valine from pyruvate: step 4/4.</text>
</comment>
<dbReference type="PROSITE" id="PS00770">
    <property type="entry name" value="AA_TRANSFER_CLASS_4"/>
    <property type="match status" value="1"/>
</dbReference>
<evidence type="ECO:0000256" key="2">
    <source>
        <dbReference type="ARBA" id="ARBA00003109"/>
    </source>
</evidence>
<keyword evidence="9 17" id="KW-0808">Transferase</keyword>
<comment type="catalytic activity">
    <reaction evidence="12 17">
        <text>L-valine + 2-oxoglutarate = 3-methyl-2-oxobutanoate + L-glutamate</text>
        <dbReference type="Rhea" id="RHEA:24813"/>
        <dbReference type="ChEBI" id="CHEBI:11851"/>
        <dbReference type="ChEBI" id="CHEBI:16810"/>
        <dbReference type="ChEBI" id="CHEBI:29985"/>
        <dbReference type="ChEBI" id="CHEBI:57762"/>
        <dbReference type="EC" id="2.6.1.42"/>
    </reaction>
</comment>
<dbReference type="InterPro" id="IPR043131">
    <property type="entry name" value="BCAT-like_N"/>
</dbReference>
<accession>A0A1C7PBL9</accession>
<evidence type="ECO:0000256" key="13">
    <source>
        <dbReference type="ARBA" id="ARBA00048798"/>
    </source>
</evidence>
<evidence type="ECO:0000256" key="4">
    <source>
        <dbReference type="ARBA" id="ARBA00004931"/>
    </source>
</evidence>
<evidence type="ECO:0000256" key="16">
    <source>
        <dbReference type="RuleBase" id="RU004516"/>
    </source>
</evidence>
<dbReference type="Proteomes" id="UP000176204">
    <property type="component" value="Chromosome I"/>
</dbReference>
<dbReference type="InterPro" id="IPR005785">
    <property type="entry name" value="B_amino_transI"/>
</dbReference>
<dbReference type="NCBIfam" id="NF006185">
    <property type="entry name" value="PRK08320.1"/>
    <property type="match status" value="1"/>
</dbReference>
<dbReference type="FunFam" id="3.30.470.10:FF:000006">
    <property type="entry name" value="Branched-chain-amino-acid aminotransferase"/>
    <property type="match status" value="1"/>
</dbReference>
<dbReference type="InterPro" id="IPR036038">
    <property type="entry name" value="Aminotransferase-like"/>
</dbReference>
<comment type="catalytic activity">
    <reaction evidence="13 17">
        <text>L-isoleucine + 2-oxoglutarate = (S)-3-methyl-2-oxopentanoate + L-glutamate</text>
        <dbReference type="Rhea" id="RHEA:24801"/>
        <dbReference type="ChEBI" id="CHEBI:16810"/>
        <dbReference type="ChEBI" id="CHEBI:29985"/>
        <dbReference type="ChEBI" id="CHEBI:35146"/>
        <dbReference type="ChEBI" id="CHEBI:58045"/>
        <dbReference type="EC" id="2.6.1.42"/>
    </reaction>
</comment>
<evidence type="ECO:0000256" key="5">
    <source>
        <dbReference type="ARBA" id="ARBA00005072"/>
    </source>
</evidence>
<dbReference type="GO" id="GO:0052654">
    <property type="term" value="F:L-leucine-2-oxoglutarate transaminase activity"/>
    <property type="evidence" value="ECO:0007669"/>
    <property type="project" value="RHEA"/>
</dbReference>
<dbReference type="STRING" id="1679444.PYTT_2027"/>
<dbReference type="UniPathway" id="UPA00047">
    <property type="reaction ID" value="UER00058"/>
</dbReference>
<dbReference type="PANTHER" id="PTHR42743">
    <property type="entry name" value="AMINO-ACID AMINOTRANSFERASE"/>
    <property type="match status" value="1"/>
</dbReference>
<keyword evidence="11 17" id="KW-0100">Branched-chain amino acid biosynthesis</keyword>
<keyword evidence="19" id="KW-1185">Reference proteome</keyword>
<evidence type="ECO:0000313" key="18">
    <source>
        <dbReference type="EMBL" id="SEH95285.1"/>
    </source>
</evidence>
<evidence type="ECO:0000256" key="8">
    <source>
        <dbReference type="ARBA" id="ARBA00022605"/>
    </source>
</evidence>
<evidence type="ECO:0000256" key="14">
    <source>
        <dbReference type="ARBA" id="ARBA00049229"/>
    </source>
</evidence>
<dbReference type="GO" id="GO:0009098">
    <property type="term" value="P:L-leucine biosynthetic process"/>
    <property type="evidence" value="ECO:0007669"/>
    <property type="project" value="UniProtKB-UniPathway"/>
</dbReference>
<dbReference type="GO" id="GO:0005829">
    <property type="term" value="C:cytosol"/>
    <property type="evidence" value="ECO:0007669"/>
    <property type="project" value="TreeGrafter"/>
</dbReference>
<dbReference type="NCBIfam" id="TIGR01122">
    <property type="entry name" value="ilvE_I"/>
    <property type="match status" value="1"/>
</dbReference>
<evidence type="ECO:0000256" key="17">
    <source>
        <dbReference type="RuleBase" id="RU364094"/>
    </source>
</evidence>
<comment type="function">
    <text evidence="2 17">Acts on leucine, isoleucine and valine.</text>
</comment>
<evidence type="ECO:0000256" key="3">
    <source>
        <dbReference type="ARBA" id="ARBA00004824"/>
    </source>
</evidence>
<dbReference type="FunFam" id="3.20.10.10:FF:000002">
    <property type="entry name" value="D-alanine aminotransferase"/>
    <property type="match status" value="1"/>
</dbReference>
<dbReference type="GO" id="GO:0052655">
    <property type="term" value="F:L-valine-2-oxoglutarate transaminase activity"/>
    <property type="evidence" value="ECO:0007669"/>
    <property type="project" value="RHEA"/>
</dbReference>
<reference evidence="19" key="1">
    <citation type="submission" date="2016-09" db="EMBL/GenBank/DDBJ databases">
        <authorList>
            <person name="Koehorst J."/>
        </authorList>
    </citation>
    <scope>NUCLEOTIDE SEQUENCE [LARGE SCALE GENOMIC DNA]</scope>
</reference>
<comment type="pathway">
    <text evidence="3 17">Amino-acid biosynthesis; L-isoleucine biosynthesis; L-isoleucine from 2-oxobutanoate: step 4/4.</text>
</comment>
<comment type="similarity">
    <text evidence="6 15">Belongs to the class-IV pyridoxal-phosphate-dependent aminotransferase family.</text>
</comment>
<dbReference type="UniPathway" id="UPA00049">
    <property type="reaction ID" value="UER00062"/>
</dbReference>
<dbReference type="RefSeq" id="WP_067775689.1">
    <property type="nucleotide sequence ID" value="NZ_JACVVN010000012.1"/>
</dbReference>
<dbReference type="EC" id="2.6.1.42" evidence="17"/>
<evidence type="ECO:0000256" key="12">
    <source>
        <dbReference type="ARBA" id="ARBA00048212"/>
    </source>
</evidence>
<comment type="cofactor">
    <cofactor evidence="1 16">
        <name>pyridoxal 5'-phosphate</name>
        <dbReference type="ChEBI" id="CHEBI:597326"/>
    </cofactor>
</comment>
<evidence type="ECO:0000313" key="19">
    <source>
        <dbReference type="Proteomes" id="UP000176204"/>
    </source>
</evidence>
<gene>
    <name evidence="17" type="primary">ilvE</name>
    <name evidence="18" type="ORF">PYTT_2027</name>
</gene>
<keyword evidence="10 16" id="KW-0663">Pyridoxal phosphate</keyword>
<organism evidence="18 19">
    <name type="scientific">Akkermansia glycaniphila</name>
    <dbReference type="NCBI Taxonomy" id="1679444"/>
    <lineage>
        <taxon>Bacteria</taxon>
        <taxon>Pseudomonadati</taxon>
        <taxon>Verrucomicrobiota</taxon>
        <taxon>Verrucomicrobiia</taxon>
        <taxon>Verrucomicrobiales</taxon>
        <taxon>Akkermansiaceae</taxon>
        <taxon>Akkermansia</taxon>
    </lineage>
</organism>